<dbReference type="InterPro" id="IPR003362">
    <property type="entry name" value="Bact_transf"/>
</dbReference>
<dbReference type="InterPro" id="IPR036291">
    <property type="entry name" value="NAD(P)-bd_dom_sf"/>
</dbReference>
<dbReference type="Pfam" id="PF13727">
    <property type="entry name" value="CoA_binding_3"/>
    <property type="match status" value="1"/>
</dbReference>
<keyword evidence="2" id="KW-1133">Transmembrane helix</keyword>
<keyword evidence="2" id="KW-0812">Transmembrane</keyword>
<evidence type="ECO:0000313" key="4">
    <source>
        <dbReference type="EMBL" id="PIZ34505.1"/>
    </source>
</evidence>
<dbReference type="SUPFAM" id="SSF51735">
    <property type="entry name" value="NAD(P)-binding Rossmann-fold domains"/>
    <property type="match status" value="1"/>
</dbReference>
<accession>A0A2M7T4R9</accession>
<dbReference type="GO" id="GO:0016780">
    <property type="term" value="F:phosphotransferase activity, for other substituted phosphate groups"/>
    <property type="evidence" value="ECO:0007669"/>
    <property type="project" value="TreeGrafter"/>
</dbReference>
<protein>
    <submittedName>
        <fullName evidence="4">Undecaprenyl-phosphate galactose phosphotransferase WbaP</fullName>
    </submittedName>
</protein>
<feature type="non-terminal residue" evidence="4">
    <location>
        <position position="369"/>
    </location>
</feature>
<feature type="transmembrane region" description="Helical" evidence="2">
    <location>
        <begin position="80"/>
        <end position="97"/>
    </location>
</feature>
<evidence type="ECO:0000313" key="5">
    <source>
        <dbReference type="Proteomes" id="UP000230956"/>
    </source>
</evidence>
<comment type="similarity">
    <text evidence="1">Belongs to the bacterial sugar transferase family.</text>
</comment>
<dbReference type="Gene3D" id="3.40.50.720">
    <property type="entry name" value="NAD(P)-binding Rossmann-like Domain"/>
    <property type="match status" value="1"/>
</dbReference>
<dbReference type="EMBL" id="PFNG01000275">
    <property type="protein sequence ID" value="PIZ34505.1"/>
    <property type="molecule type" value="Genomic_DNA"/>
</dbReference>
<dbReference type="AlphaFoldDB" id="A0A2M7T4R9"/>
<name>A0A2M7T4R9_9ACTN</name>
<reference evidence="5" key="1">
    <citation type="submission" date="2017-09" db="EMBL/GenBank/DDBJ databases">
        <title>Depth-based differentiation of microbial function through sediment-hosted aquifers and enrichment of novel symbionts in the deep terrestrial subsurface.</title>
        <authorList>
            <person name="Probst A.J."/>
            <person name="Ladd B."/>
            <person name="Jarett J.K."/>
            <person name="Geller-Mcgrath D.E."/>
            <person name="Sieber C.M.K."/>
            <person name="Emerson J.B."/>
            <person name="Anantharaman K."/>
            <person name="Thomas B.C."/>
            <person name="Malmstrom R."/>
            <person name="Stieglmeier M."/>
            <person name="Klingl A."/>
            <person name="Woyke T."/>
            <person name="Ryan C.M."/>
            <person name="Banfield J.F."/>
        </authorList>
    </citation>
    <scope>NUCLEOTIDE SEQUENCE [LARGE SCALE GENOMIC DNA]</scope>
</reference>
<dbReference type="Pfam" id="PF02397">
    <property type="entry name" value="Bac_transf"/>
    <property type="match status" value="1"/>
</dbReference>
<evidence type="ECO:0000259" key="3">
    <source>
        <dbReference type="Pfam" id="PF02397"/>
    </source>
</evidence>
<feature type="transmembrane region" description="Helical" evidence="2">
    <location>
        <begin position="36"/>
        <end position="60"/>
    </location>
</feature>
<gene>
    <name evidence="4" type="ORF">COY37_11750</name>
</gene>
<keyword evidence="4" id="KW-0808">Transferase</keyword>
<feature type="domain" description="Bacterial sugar transferase" evidence="3">
    <location>
        <begin position="312"/>
        <end position="368"/>
    </location>
</feature>
<sequence length="369" mass="40144">MSKVPQELVSGASILYPDAISVKLPLARNKQAISKFAALLALVASDIAMLVTAISLASIIRVDVLPAVSRAFVAEVPHMLLDRIWIIATVFTMCLAYEGLYTKRLHFWQEAKQITKAASLAFLFLMSIISMGQLTGETSRTVVLVGYILSIILLPIGRFVVKSILVRAGLGTQAVLILGAGEAGRSIATALLQENHLGYRIVGFLGEDPAKQLRSVEVNGRFFPVLGSFRDSDRIMAATDTDRLIVATPSMPPKEMVGLINRLQRKASSVVVIPDLAGVSVMGAEVDHAFNDQVLTLNIKNSLTNPLNMFAKRTFDLFTSALLSIIILPLMALIALAIKIESPGPAFFKQQRVGRNGDIFDCYKFRTMA</sequence>
<evidence type="ECO:0000256" key="1">
    <source>
        <dbReference type="ARBA" id="ARBA00006464"/>
    </source>
</evidence>
<feature type="transmembrane region" description="Helical" evidence="2">
    <location>
        <begin position="317"/>
        <end position="338"/>
    </location>
</feature>
<feature type="transmembrane region" description="Helical" evidence="2">
    <location>
        <begin position="142"/>
        <end position="161"/>
    </location>
</feature>
<comment type="caution">
    <text evidence="4">The sequence shown here is derived from an EMBL/GenBank/DDBJ whole genome shotgun (WGS) entry which is preliminary data.</text>
</comment>
<dbReference type="PANTHER" id="PTHR30576">
    <property type="entry name" value="COLANIC BIOSYNTHESIS UDP-GLUCOSE LIPID CARRIER TRANSFERASE"/>
    <property type="match status" value="1"/>
</dbReference>
<dbReference type="PANTHER" id="PTHR30576:SF0">
    <property type="entry name" value="UNDECAPRENYL-PHOSPHATE N-ACETYLGALACTOSAMINYL 1-PHOSPHATE TRANSFERASE-RELATED"/>
    <property type="match status" value="1"/>
</dbReference>
<feature type="transmembrane region" description="Helical" evidence="2">
    <location>
        <begin position="117"/>
        <end position="136"/>
    </location>
</feature>
<dbReference type="Proteomes" id="UP000230956">
    <property type="component" value="Unassembled WGS sequence"/>
</dbReference>
<keyword evidence="2" id="KW-0472">Membrane</keyword>
<organism evidence="4 5">
    <name type="scientific">Candidatus Aquicultor secundus</name>
    <dbReference type="NCBI Taxonomy" id="1973895"/>
    <lineage>
        <taxon>Bacteria</taxon>
        <taxon>Bacillati</taxon>
        <taxon>Actinomycetota</taxon>
        <taxon>Candidatus Aquicultoria</taxon>
        <taxon>Candidatus Aquicultorales</taxon>
        <taxon>Candidatus Aquicultoraceae</taxon>
        <taxon>Candidatus Aquicultor</taxon>
    </lineage>
</organism>
<dbReference type="RefSeq" id="WP_286977682.1">
    <property type="nucleotide sequence ID" value="NZ_PFNG01000275.1"/>
</dbReference>
<evidence type="ECO:0000256" key="2">
    <source>
        <dbReference type="SAM" id="Phobius"/>
    </source>
</evidence>
<proteinExistence type="inferred from homology"/>